<dbReference type="PANTHER" id="PTHR35560:SF3">
    <property type="entry name" value="PEPTIDASE S9 PROLYL OLIGOPEPTIDASE CATALYTIC DOMAIN-CONTAINING PROTEIN"/>
    <property type="match status" value="1"/>
</dbReference>
<dbReference type="InterPro" id="IPR029058">
    <property type="entry name" value="AB_hydrolase_fold"/>
</dbReference>
<evidence type="ECO:0008006" key="3">
    <source>
        <dbReference type="Google" id="ProtNLM"/>
    </source>
</evidence>
<dbReference type="SUPFAM" id="SSF53474">
    <property type="entry name" value="alpha/beta-Hydrolases"/>
    <property type="match status" value="1"/>
</dbReference>
<gene>
    <name evidence="1" type="ORF">EVB00_01860</name>
</gene>
<reference evidence="1 2" key="1">
    <citation type="submission" date="2019-02" db="EMBL/GenBank/DDBJ databases">
        <title>Prokaryotic population dynamics and viral predation in marine succession experiment using metagenomics: the confinement effect.</title>
        <authorList>
            <person name="Haro-Moreno J.M."/>
            <person name="Rodriguez-Valera F."/>
            <person name="Lopez-Perez M."/>
        </authorList>
    </citation>
    <scope>NUCLEOTIDE SEQUENCE [LARGE SCALE GENOMIC DNA]</scope>
    <source>
        <strain evidence="1">MED-G167</strain>
    </source>
</reference>
<evidence type="ECO:0000313" key="2">
    <source>
        <dbReference type="Proteomes" id="UP000318359"/>
    </source>
</evidence>
<dbReference type="EMBL" id="SHBM01000021">
    <property type="protein sequence ID" value="RZO17881.1"/>
    <property type="molecule type" value="Genomic_DNA"/>
</dbReference>
<protein>
    <recommendedName>
        <fullName evidence="3">Alpha/beta hydrolase</fullName>
    </recommendedName>
</protein>
<evidence type="ECO:0000313" key="1">
    <source>
        <dbReference type="EMBL" id="RZO17881.1"/>
    </source>
</evidence>
<accession>A0A520M9L8</accession>
<dbReference type="Proteomes" id="UP000318359">
    <property type="component" value="Unassembled WGS sequence"/>
</dbReference>
<comment type="caution">
    <text evidence="1">The sequence shown here is derived from an EMBL/GenBank/DDBJ whole genome shotgun (WGS) entry which is preliminary data.</text>
</comment>
<proteinExistence type="predicted"/>
<dbReference type="Gene3D" id="3.40.50.1820">
    <property type="entry name" value="alpha/beta hydrolase"/>
    <property type="match status" value="1"/>
</dbReference>
<dbReference type="AlphaFoldDB" id="A0A520M9L8"/>
<sequence length="289" mass="33440">MKSFLTVFLTFFLLFTPYGLGNEVKSITFASWSKPDVELFYVLPKEINKDTKVLFIIHGNSRGAERYLKLWISSSKNKNVILVAPHFSKKYFPSYSKLNMASASGKVNTNQDDWLTGSIASFYSFFKNKFQLDSNTYLMYGFSGGSQFIHRYLMYGKDKAIEKAAIGSAGWYTFISFQPFPYGIKNMPLEPGRIEWLMSREVLFLLGDEDNDPKHSGLNRSNGAMNQGLHRYERGYNYFKSLVRIGERFEVPFRWRYKVVSGVDHDTKQMSEAAMSFILEDLDYKNIDH</sequence>
<name>A0A520M9L8_9GAMM</name>
<organism evidence="1 2">
    <name type="scientific">SAR86 cluster bacterium</name>
    <dbReference type="NCBI Taxonomy" id="2030880"/>
    <lineage>
        <taxon>Bacteria</taxon>
        <taxon>Pseudomonadati</taxon>
        <taxon>Pseudomonadota</taxon>
        <taxon>Gammaproteobacteria</taxon>
        <taxon>SAR86 cluster</taxon>
    </lineage>
</organism>
<dbReference type="PANTHER" id="PTHR35560">
    <property type="entry name" value="BLL0132 PROTEIN"/>
    <property type="match status" value="1"/>
</dbReference>